<dbReference type="EMBL" id="CAKOGP040000001">
    <property type="protein sequence ID" value="CAJ1892498.1"/>
    <property type="molecule type" value="Genomic_DNA"/>
</dbReference>
<reference evidence="3" key="1">
    <citation type="submission" date="2023-08" db="EMBL/GenBank/DDBJ databases">
        <authorList>
            <person name="Audoor S."/>
            <person name="Bilcke G."/>
        </authorList>
    </citation>
    <scope>NUCLEOTIDE SEQUENCE</scope>
</reference>
<keyword evidence="4" id="KW-1185">Reference proteome</keyword>
<feature type="transmembrane region" description="Helical" evidence="1">
    <location>
        <begin position="105"/>
        <end position="125"/>
    </location>
</feature>
<dbReference type="AlphaFoldDB" id="A0AAD2CDM9"/>
<dbReference type="Pfam" id="PF11317">
    <property type="entry name" value="DUF3119"/>
    <property type="match status" value="1"/>
</dbReference>
<evidence type="ECO:0000256" key="2">
    <source>
        <dbReference type="SAM" id="SignalP"/>
    </source>
</evidence>
<dbReference type="PANTHER" id="PTHR35550">
    <property type="match status" value="1"/>
</dbReference>
<name>A0AAD2CDM9_9STRA</name>
<accession>A0AAD2CDM9</accession>
<evidence type="ECO:0008006" key="5">
    <source>
        <dbReference type="Google" id="ProtNLM"/>
    </source>
</evidence>
<evidence type="ECO:0000313" key="3">
    <source>
        <dbReference type="EMBL" id="CAJ1892498.1"/>
    </source>
</evidence>
<feature type="chain" id="PRO_5042086690" description="Photosystem I assembly protein Ycf4" evidence="2">
    <location>
        <begin position="21"/>
        <end position="252"/>
    </location>
</feature>
<keyword evidence="2" id="KW-0732">Signal</keyword>
<organism evidence="3 4">
    <name type="scientific">Cylindrotheca closterium</name>
    <dbReference type="NCBI Taxonomy" id="2856"/>
    <lineage>
        <taxon>Eukaryota</taxon>
        <taxon>Sar</taxon>
        <taxon>Stramenopiles</taxon>
        <taxon>Ochrophyta</taxon>
        <taxon>Bacillariophyta</taxon>
        <taxon>Bacillariophyceae</taxon>
        <taxon>Bacillariophycidae</taxon>
        <taxon>Bacillariales</taxon>
        <taxon>Bacillariaceae</taxon>
        <taxon>Cylindrotheca</taxon>
    </lineage>
</organism>
<feature type="signal peptide" evidence="2">
    <location>
        <begin position="1"/>
        <end position="20"/>
    </location>
</feature>
<evidence type="ECO:0000313" key="4">
    <source>
        <dbReference type="Proteomes" id="UP001295423"/>
    </source>
</evidence>
<proteinExistence type="predicted"/>
<gene>
    <name evidence="3" type="ORF">CYCCA115_LOCUS97</name>
</gene>
<evidence type="ECO:0000256" key="1">
    <source>
        <dbReference type="SAM" id="Phobius"/>
    </source>
</evidence>
<keyword evidence="1" id="KW-0472">Membrane</keyword>
<sequence length="252" mass="27105">MKTTQSILIVLAVSSNACLAFTSPTVGRTTTAAGVRQSSSSSSPSPSGTRLYANDNNPFSFLSDILQPKEAAKAVAAPKFEPVTIANDFRVAGAFLAGGLLLDQIPYIQLTLGPLVTLLGLLFLVQSFRIRFVFNENNELELVNVKNILTGEMEGSGENVVVGGANVWACDSIVNYDFFPAIGSSPVGPILVYFKETQTDSQFWNDGPGEFANKEEKIQSGEAVPGQVHFFPAVCNSEQIKQEFEKRGCAKL</sequence>
<dbReference type="Proteomes" id="UP001295423">
    <property type="component" value="Unassembled WGS sequence"/>
</dbReference>
<comment type="caution">
    <text evidence="3">The sequence shown here is derived from an EMBL/GenBank/DDBJ whole genome shotgun (WGS) entry which is preliminary data.</text>
</comment>
<dbReference type="InterPro" id="IPR021467">
    <property type="entry name" value="DUF3119"/>
</dbReference>
<protein>
    <recommendedName>
        <fullName evidence="5">Photosystem I assembly protein Ycf4</fullName>
    </recommendedName>
</protein>
<dbReference type="PANTHER" id="PTHR35550:SF2">
    <property type="entry name" value="OS05G0401200 PROTEIN"/>
    <property type="match status" value="1"/>
</dbReference>
<keyword evidence="1" id="KW-1133">Transmembrane helix</keyword>
<keyword evidence="1" id="KW-0812">Transmembrane</keyword>